<gene>
    <name evidence="1" type="ORF">BDW02DRAFT_378568</name>
</gene>
<dbReference type="AlphaFoldDB" id="A0A6A5KCJ2"/>
<organism evidence="1 2">
    <name type="scientific">Decorospora gaudefroyi</name>
    <dbReference type="NCBI Taxonomy" id="184978"/>
    <lineage>
        <taxon>Eukaryota</taxon>
        <taxon>Fungi</taxon>
        <taxon>Dikarya</taxon>
        <taxon>Ascomycota</taxon>
        <taxon>Pezizomycotina</taxon>
        <taxon>Dothideomycetes</taxon>
        <taxon>Pleosporomycetidae</taxon>
        <taxon>Pleosporales</taxon>
        <taxon>Pleosporineae</taxon>
        <taxon>Pleosporaceae</taxon>
        <taxon>Decorospora</taxon>
    </lineage>
</organism>
<evidence type="ECO:0000313" key="1">
    <source>
        <dbReference type="EMBL" id="KAF1833536.1"/>
    </source>
</evidence>
<proteinExistence type="predicted"/>
<sequence length="151" mass="16977">MVRMPGQASCMAHVAGGSRRSLLSVLQFVIDTLDALILLEAINSQSFSDNRTWLFRLRSRRGRYQGFPIQIYGFSGTSKVDIIYKFLKVREGAAVSAASVRRPVLLSRAVLNEQKSTRWGMSSFLISVKPCFGLDVLEYPGRRMKLHGHRA</sequence>
<accession>A0A6A5KCJ2</accession>
<protein>
    <submittedName>
        <fullName evidence="1">Uncharacterized protein</fullName>
    </submittedName>
</protein>
<reference evidence="1" key="1">
    <citation type="submission" date="2020-01" db="EMBL/GenBank/DDBJ databases">
        <authorList>
            <consortium name="DOE Joint Genome Institute"/>
            <person name="Haridas S."/>
            <person name="Albert R."/>
            <person name="Binder M."/>
            <person name="Bloem J."/>
            <person name="Labutti K."/>
            <person name="Salamov A."/>
            <person name="Andreopoulos B."/>
            <person name="Baker S.E."/>
            <person name="Barry K."/>
            <person name="Bills G."/>
            <person name="Bluhm B.H."/>
            <person name="Cannon C."/>
            <person name="Castanera R."/>
            <person name="Culley D.E."/>
            <person name="Daum C."/>
            <person name="Ezra D."/>
            <person name="Gonzalez J.B."/>
            <person name="Henrissat B."/>
            <person name="Kuo A."/>
            <person name="Liang C."/>
            <person name="Lipzen A."/>
            <person name="Lutzoni F."/>
            <person name="Magnuson J."/>
            <person name="Mondo S."/>
            <person name="Nolan M."/>
            <person name="Ohm R."/>
            <person name="Pangilinan J."/>
            <person name="Park H.-J."/>
            <person name="Ramirez L."/>
            <person name="Alfaro M."/>
            <person name="Sun H."/>
            <person name="Tritt A."/>
            <person name="Yoshinaga Y."/>
            <person name="Zwiers L.-H."/>
            <person name="Turgeon B.G."/>
            <person name="Goodwin S.B."/>
            <person name="Spatafora J.W."/>
            <person name="Crous P.W."/>
            <person name="Grigoriev I.V."/>
        </authorList>
    </citation>
    <scope>NUCLEOTIDE SEQUENCE</scope>
    <source>
        <strain evidence="1">P77</strain>
    </source>
</reference>
<evidence type="ECO:0000313" key="2">
    <source>
        <dbReference type="Proteomes" id="UP000800040"/>
    </source>
</evidence>
<name>A0A6A5KCJ2_9PLEO</name>
<dbReference type="Proteomes" id="UP000800040">
    <property type="component" value="Unassembled WGS sequence"/>
</dbReference>
<keyword evidence="2" id="KW-1185">Reference proteome</keyword>
<dbReference type="EMBL" id="ML975317">
    <property type="protein sequence ID" value="KAF1833536.1"/>
    <property type="molecule type" value="Genomic_DNA"/>
</dbReference>